<evidence type="ECO:0000313" key="3">
    <source>
        <dbReference type="Proteomes" id="UP001434883"/>
    </source>
</evidence>
<proteinExistence type="predicted"/>
<protein>
    <submittedName>
        <fullName evidence="2">Uncharacterized protein</fullName>
    </submittedName>
</protein>
<name>A0ABV0R6I6_9TELE</name>
<evidence type="ECO:0000256" key="1">
    <source>
        <dbReference type="SAM" id="MobiDB-lite"/>
    </source>
</evidence>
<keyword evidence="3" id="KW-1185">Reference proteome</keyword>
<evidence type="ECO:0000313" key="2">
    <source>
        <dbReference type="EMBL" id="MEQ2203746.1"/>
    </source>
</evidence>
<reference evidence="2 3" key="1">
    <citation type="submission" date="2021-06" db="EMBL/GenBank/DDBJ databases">
        <authorList>
            <person name="Palmer J.M."/>
        </authorList>
    </citation>
    <scope>NUCLEOTIDE SEQUENCE [LARGE SCALE GENOMIC DNA]</scope>
    <source>
        <strain evidence="2 3">XC_2019</strain>
        <tissue evidence="2">Muscle</tissue>
    </source>
</reference>
<comment type="caution">
    <text evidence="2">The sequence shown here is derived from an EMBL/GenBank/DDBJ whole genome shotgun (WGS) entry which is preliminary data.</text>
</comment>
<organism evidence="2 3">
    <name type="scientific">Xenoophorus captivus</name>
    <dbReference type="NCBI Taxonomy" id="1517983"/>
    <lineage>
        <taxon>Eukaryota</taxon>
        <taxon>Metazoa</taxon>
        <taxon>Chordata</taxon>
        <taxon>Craniata</taxon>
        <taxon>Vertebrata</taxon>
        <taxon>Euteleostomi</taxon>
        <taxon>Actinopterygii</taxon>
        <taxon>Neopterygii</taxon>
        <taxon>Teleostei</taxon>
        <taxon>Neoteleostei</taxon>
        <taxon>Acanthomorphata</taxon>
        <taxon>Ovalentaria</taxon>
        <taxon>Atherinomorphae</taxon>
        <taxon>Cyprinodontiformes</taxon>
        <taxon>Goodeidae</taxon>
        <taxon>Xenoophorus</taxon>
    </lineage>
</organism>
<feature type="region of interest" description="Disordered" evidence="1">
    <location>
        <begin position="37"/>
        <end position="67"/>
    </location>
</feature>
<sequence>MSVWDRKGQYPMRSHEFERITFSKMFLSAEALRDSLNGTKKLSPSPEENPHTIIPSAPKFTRDTMQSGKCCSPGNCQTQFSSWERQTKRQDSVPHVNMPVLYTTVPDTWHWI</sequence>
<accession>A0ABV0R6I6</accession>
<dbReference type="Proteomes" id="UP001434883">
    <property type="component" value="Unassembled WGS sequence"/>
</dbReference>
<dbReference type="EMBL" id="JAHRIN010034925">
    <property type="protein sequence ID" value="MEQ2203746.1"/>
    <property type="molecule type" value="Genomic_DNA"/>
</dbReference>
<gene>
    <name evidence="2" type="ORF">XENOCAPTIV_003061</name>
</gene>